<evidence type="ECO:0000313" key="3">
    <source>
        <dbReference type="Proteomes" id="UP001359559"/>
    </source>
</evidence>
<evidence type="ECO:0000256" key="1">
    <source>
        <dbReference type="SAM" id="Phobius"/>
    </source>
</evidence>
<gene>
    <name evidence="2" type="ORF">RJT34_01066</name>
</gene>
<name>A0AAN9KIY9_CLITE</name>
<sequence length="88" mass="10169">MRCDLRAHNTSLRSYFRFCSFVVLLIFASSSRRNATLDAASIYTTLLRYLLLIINTHTHTLNFMIWVASSVVQKNWILTDSQGLMLIL</sequence>
<keyword evidence="3" id="KW-1185">Reference proteome</keyword>
<evidence type="ECO:0000313" key="2">
    <source>
        <dbReference type="EMBL" id="KAK7317108.1"/>
    </source>
</evidence>
<keyword evidence="1" id="KW-1133">Transmembrane helix</keyword>
<dbReference type="Proteomes" id="UP001359559">
    <property type="component" value="Unassembled WGS sequence"/>
</dbReference>
<dbReference type="EMBL" id="JAYKXN010000001">
    <property type="protein sequence ID" value="KAK7317108.1"/>
    <property type="molecule type" value="Genomic_DNA"/>
</dbReference>
<organism evidence="2 3">
    <name type="scientific">Clitoria ternatea</name>
    <name type="common">Butterfly pea</name>
    <dbReference type="NCBI Taxonomy" id="43366"/>
    <lineage>
        <taxon>Eukaryota</taxon>
        <taxon>Viridiplantae</taxon>
        <taxon>Streptophyta</taxon>
        <taxon>Embryophyta</taxon>
        <taxon>Tracheophyta</taxon>
        <taxon>Spermatophyta</taxon>
        <taxon>Magnoliopsida</taxon>
        <taxon>eudicotyledons</taxon>
        <taxon>Gunneridae</taxon>
        <taxon>Pentapetalae</taxon>
        <taxon>rosids</taxon>
        <taxon>fabids</taxon>
        <taxon>Fabales</taxon>
        <taxon>Fabaceae</taxon>
        <taxon>Papilionoideae</taxon>
        <taxon>50 kb inversion clade</taxon>
        <taxon>NPAAA clade</taxon>
        <taxon>indigoferoid/millettioid clade</taxon>
        <taxon>Phaseoleae</taxon>
        <taxon>Clitoria</taxon>
    </lineage>
</organism>
<keyword evidence="1" id="KW-0812">Transmembrane</keyword>
<protein>
    <submittedName>
        <fullName evidence="2">Uncharacterized protein</fullName>
    </submittedName>
</protein>
<keyword evidence="1" id="KW-0472">Membrane</keyword>
<dbReference type="AlphaFoldDB" id="A0AAN9KIY9"/>
<proteinExistence type="predicted"/>
<comment type="caution">
    <text evidence="2">The sequence shown here is derived from an EMBL/GenBank/DDBJ whole genome shotgun (WGS) entry which is preliminary data.</text>
</comment>
<feature type="transmembrane region" description="Helical" evidence="1">
    <location>
        <begin position="12"/>
        <end position="29"/>
    </location>
</feature>
<feature type="transmembrane region" description="Helical" evidence="1">
    <location>
        <begin position="49"/>
        <end position="68"/>
    </location>
</feature>
<reference evidence="2 3" key="1">
    <citation type="submission" date="2024-01" db="EMBL/GenBank/DDBJ databases">
        <title>The genomes of 5 underutilized Papilionoideae crops provide insights into root nodulation and disease resistance.</title>
        <authorList>
            <person name="Yuan L."/>
        </authorList>
    </citation>
    <scope>NUCLEOTIDE SEQUENCE [LARGE SCALE GENOMIC DNA]</scope>
    <source>
        <strain evidence="2">LY-2023</strain>
        <tissue evidence="2">Leaf</tissue>
    </source>
</reference>
<accession>A0AAN9KIY9</accession>